<proteinExistence type="predicted"/>
<feature type="transmembrane region" description="Helical" evidence="1">
    <location>
        <begin position="44"/>
        <end position="63"/>
    </location>
</feature>
<gene>
    <name evidence="2" type="ORF">GNZ12_34680</name>
</gene>
<dbReference type="Proteomes" id="UP000652198">
    <property type="component" value="Unassembled WGS sequence"/>
</dbReference>
<feature type="transmembrane region" description="Helical" evidence="1">
    <location>
        <begin position="118"/>
        <end position="135"/>
    </location>
</feature>
<organism evidence="2 3">
    <name type="scientific">Paraburkholderia solitsugae</name>
    <dbReference type="NCBI Taxonomy" id="2675748"/>
    <lineage>
        <taxon>Bacteria</taxon>
        <taxon>Pseudomonadati</taxon>
        <taxon>Pseudomonadota</taxon>
        <taxon>Betaproteobacteria</taxon>
        <taxon>Burkholderiales</taxon>
        <taxon>Burkholderiaceae</taxon>
        <taxon>Paraburkholderia</taxon>
    </lineage>
</organism>
<evidence type="ECO:0000313" key="2">
    <source>
        <dbReference type="EMBL" id="NPT46385.1"/>
    </source>
</evidence>
<keyword evidence="1" id="KW-0812">Transmembrane</keyword>
<comment type="caution">
    <text evidence="2">The sequence shown here is derived from an EMBL/GenBank/DDBJ whole genome shotgun (WGS) entry which is preliminary data.</text>
</comment>
<dbReference type="Pfam" id="PF20398">
    <property type="entry name" value="DUF6691"/>
    <property type="match status" value="1"/>
</dbReference>
<reference evidence="2 3" key="1">
    <citation type="submission" date="2019-11" db="EMBL/GenBank/DDBJ databases">
        <title>Metabolism of dissolved organic matter in forest soils.</title>
        <authorList>
            <person name="Cyle K.T."/>
            <person name="Wilhelm R.C."/>
            <person name="Martinez C.E."/>
        </authorList>
    </citation>
    <scope>NUCLEOTIDE SEQUENCE [LARGE SCALE GENOMIC DNA]</scope>
    <source>
        <strain evidence="2 3">1N</strain>
    </source>
</reference>
<keyword evidence="1" id="KW-1133">Transmembrane helix</keyword>
<accession>A0ABX2BZX1</accession>
<dbReference type="RefSeq" id="WP_328806107.1">
    <property type="nucleotide sequence ID" value="NZ_WOEY01000134.1"/>
</dbReference>
<sequence length="145" mass="15505">MMLRYLVSLISGLLFGVGLALSGMTRPLKVLGFLDVAGKWDPSLILVLGGAVTVATVAFHFILRRKAPLLAPSFDLPTTKGVDRRLIAGAMIFGVGWGIAGYCPGPAIALFAAPDTEALYFLPAMVAGWWLYRLTTSLGSRLRLP</sequence>
<keyword evidence="3" id="KW-1185">Reference proteome</keyword>
<keyword evidence="1" id="KW-0472">Membrane</keyword>
<protein>
    <submittedName>
        <fullName evidence="2">YeeE/YedE family protein</fullName>
    </submittedName>
</protein>
<feature type="transmembrane region" description="Helical" evidence="1">
    <location>
        <begin position="86"/>
        <end position="112"/>
    </location>
</feature>
<dbReference type="EMBL" id="WOEY01000134">
    <property type="protein sequence ID" value="NPT46385.1"/>
    <property type="molecule type" value="Genomic_DNA"/>
</dbReference>
<evidence type="ECO:0000313" key="3">
    <source>
        <dbReference type="Proteomes" id="UP000652198"/>
    </source>
</evidence>
<dbReference type="InterPro" id="IPR046513">
    <property type="entry name" value="DUF6691"/>
</dbReference>
<name>A0ABX2BZX1_9BURK</name>
<evidence type="ECO:0000256" key="1">
    <source>
        <dbReference type="SAM" id="Phobius"/>
    </source>
</evidence>